<evidence type="ECO:0000313" key="3">
    <source>
        <dbReference type="Proteomes" id="UP000004848"/>
    </source>
</evidence>
<dbReference type="OrthoDB" id="424374at2"/>
<dbReference type="AlphaFoldDB" id="A0P1W3"/>
<sequence>MGIGKLNRREAILATGLVAASSAMSPAIAAEEEAELLFVQNSGGVKLSAGKLTLTGTSAKTLYFSDRPERIVGRVTTKEFVDHWATGDDSFKQDPPNAVLTAENGGDAVEVTLVLKNPTLEGSNLVYEVEVLDGPTEVSGSWASLFIDLIGAPLTPLSYAGVARRTGRRTARRIMWR</sequence>
<organism evidence="2 3">
    <name type="scientific">Roseibium aggregatum (strain ATCC 25650 / DSM 13394 / JCM 20685 / NBRC 16684 / NCIMB 2208 / IAM 12614 / B1)</name>
    <name type="common">Stappia aggregata</name>
    <dbReference type="NCBI Taxonomy" id="384765"/>
    <lineage>
        <taxon>Bacteria</taxon>
        <taxon>Pseudomonadati</taxon>
        <taxon>Pseudomonadota</taxon>
        <taxon>Alphaproteobacteria</taxon>
        <taxon>Hyphomicrobiales</taxon>
        <taxon>Stappiaceae</taxon>
        <taxon>Roseibium</taxon>
    </lineage>
</organism>
<keyword evidence="1" id="KW-0732">Signal</keyword>
<feature type="chain" id="PRO_5002628837" evidence="1">
    <location>
        <begin position="30"/>
        <end position="177"/>
    </location>
</feature>
<evidence type="ECO:0000313" key="2">
    <source>
        <dbReference type="EMBL" id="EAV41039.1"/>
    </source>
</evidence>
<dbReference type="GeneID" id="68849423"/>
<reference evidence="2 3" key="1">
    <citation type="submission" date="2006-05" db="EMBL/GenBank/DDBJ databases">
        <authorList>
            <person name="King G."/>
            <person name="Ferriera S."/>
            <person name="Johnson J."/>
            <person name="Kravitz S."/>
            <person name="Beeson K."/>
            <person name="Sutton G."/>
            <person name="Rogers Y.-H."/>
            <person name="Friedman R."/>
            <person name="Frazier M."/>
            <person name="Venter J.C."/>
        </authorList>
    </citation>
    <scope>NUCLEOTIDE SEQUENCE [LARGE SCALE GENOMIC DNA]</scope>
    <source>
        <strain evidence="3">ATCC 25650 / DSM 13394 / JCM 20685 / NBRC 16684 / NCIMB 2208 / IAM 12614 / B1</strain>
    </source>
</reference>
<protein>
    <submittedName>
        <fullName evidence="2">Uncharacterized protein</fullName>
    </submittedName>
</protein>
<dbReference type="Proteomes" id="UP000004848">
    <property type="component" value="Unassembled WGS sequence"/>
</dbReference>
<gene>
    <name evidence="2" type="ORF">SIAM614_29956</name>
</gene>
<dbReference type="EMBL" id="AAUW01000024">
    <property type="protein sequence ID" value="EAV41039.1"/>
    <property type="molecule type" value="Genomic_DNA"/>
</dbReference>
<feature type="signal peptide" evidence="1">
    <location>
        <begin position="1"/>
        <end position="29"/>
    </location>
</feature>
<dbReference type="eggNOG" id="ENOG502ZBKY">
    <property type="taxonomic scope" value="Bacteria"/>
</dbReference>
<proteinExistence type="predicted"/>
<comment type="caution">
    <text evidence="2">The sequence shown here is derived from an EMBL/GenBank/DDBJ whole genome shotgun (WGS) entry which is preliminary data.</text>
</comment>
<name>A0P1W3_ROSAI</name>
<evidence type="ECO:0000256" key="1">
    <source>
        <dbReference type="SAM" id="SignalP"/>
    </source>
</evidence>
<dbReference type="RefSeq" id="WP_006939220.1">
    <property type="nucleotide sequence ID" value="NZ_AAUW01000024.1"/>
</dbReference>
<accession>A0P1W3</accession>